<reference evidence="2" key="1">
    <citation type="journal article" date="2023" name="Mol. Phylogenet. Evol.">
        <title>Genome-scale phylogeny and comparative genomics of the fungal order Sordariales.</title>
        <authorList>
            <person name="Hensen N."/>
            <person name="Bonometti L."/>
            <person name="Westerberg I."/>
            <person name="Brannstrom I.O."/>
            <person name="Guillou S."/>
            <person name="Cros-Aarteil S."/>
            <person name="Calhoun S."/>
            <person name="Haridas S."/>
            <person name="Kuo A."/>
            <person name="Mondo S."/>
            <person name="Pangilinan J."/>
            <person name="Riley R."/>
            <person name="LaButti K."/>
            <person name="Andreopoulos B."/>
            <person name="Lipzen A."/>
            <person name="Chen C."/>
            <person name="Yan M."/>
            <person name="Daum C."/>
            <person name="Ng V."/>
            <person name="Clum A."/>
            <person name="Steindorff A."/>
            <person name="Ohm R.A."/>
            <person name="Martin F."/>
            <person name="Silar P."/>
            <person name="Natvig D.O."/>
            <person name="Lalanne C."/>
            <person name="Gautier V."/>
            <person name="Ament-Velasquez S.L."/>
            <person name="Kruys A."/>
            <person name="Hutchinson M.I."/>
            <person name="Powell A.J."/>
            <person name="Barry K."/>
            <person name="Miller A.N."/>
            <person name="Grigoriev I.V."/>
            <person name="Debuchy R."/>
            <person name="Gladieux P."/>
            <person name="Hiltunen Thoren M."/>
            <person name="Johannesson H."/>
        </authorList>
    </citation>
    <scope>NUCLEOTIDE SEQUENCE</scope>
    <source>
        <strain evidence="2">CBS 118394</strain>
    </source>
</reference>
<name>A0AAE0IRE8_9PEZI</name>
<dbReference type="Proteomes" id="UP001283341">
    <property type="component" value="Unassembled WGS sequence"/>
</dbReference>
<dbReference type="EMBL" id="JAUEDM010000001">
    <property type="protein sequence ID" value="KAK3329782.1"/>
    <property type="molecule type" value="Genomic_DNA"/>
</dbReference>
<dbReference type="AlphaFoldDB" id="A0AAE0IRE8"/>
<evidence type="ECO:0000313" key="3">
    <source>
        <dbReference type="Proteomes" id="UP001283341"/>
    </source>
</evidence>
<evidence type="ECO:0000256" key="1">
    <source>
        <dbReference type="SAM" id="MobiDB-lite"/>
    </source>
</evidence>
<sequence length="251" mass="28933">MASHDEVDANAPPNDYAAGEEQADNIEPCLPYLPNEMKQAVFHAAADEPQIFYLDITHDKGIVLTRSDLQGFLLACKLSRTMFIKNKKRIEFGGQVHWVNPERDIFYLVSDSEHSSWGRVRMYMGFGLLEPEKPVRKQDRSFMRNIAVDLGYLRNTSEDRDLSIARLCTIFNAAKELHVLVPRGQPPLTTLTWVSETLRQEELRRTHNVSWPGWDPECWFPVKYRFTKVYQAIAQDRRGFVGPKVIGHQAK</sequence>
<evidence type="ECO:0000313" key="2">
    <source>
        <dbReference type="EMBL" id="KAK3329782.1"/>
    </source>
</evidence>
<organism evidence="2 3">
    <name type="scientific">Apodospora peruviana</name>
    <dbReference type="NCBI Taxonomy" id="516989"/>
    <lineage>
        <taxon>Eukaryota</taxon>
        <taxon>Fungi</taxon>
        <taxon>Dikarya</taxon>
        <taxon>Ascomycota</taxon>
        <taxon>Pezizomycotina</taxon>
        <taxon>Sordariomycetes</taxon>
        <taxon>Sordariomycetidae</taxon>
        <taxon>Sordariales</taxon>
        <taxon>Lasiosphaeriaceae</taxon>
        <taxon>Apodospora</taxon>
    </lineage>
</organism>
<protein>
    <submittedName>
        <fullName evidence="2">Uncharacterized protein</fullName>
    </submittedName>
</protein>
<keyword evidence="3" id="KW-1185">Reference proteome</keyword>
<comment type="caution">
    <text evidence="2">The sequence shown here is derived from an EMBL/GenBank/DDBJ whole genome shotgun (WGS) entry which is preliminary data.</text>
</comment>
<proteinExistence type="predicted"/>
<gene>
    <name evidence="2" type="ORF">B0H66DRAFT_610832</name>
</gene>
<accession>A0AAE0IRE8</accession>
<feature type="region of interest" description="Disordered" evidence="1">
    <location>
        <begin position="1"/>
        <end position="20"/>
    </location>
</feature>
<reference evidence="2" key="2">
    <citation type="submission" date="2023-06" db="EMBL/GenBank/DDBJ databases">
        <authorList>
            <consortium name="Lawrence Berkeley National Laboratory"/>
            <person name="Haridas S."/>
            <person name="Hensen N."/>
            <person name="Bonometti L."/>
            <person name="Westerberg I."/>
            <person name="Brannstrom I.O."/>
            <person name="Guillou S."/>
            <person name="Cros-Aarteil S."/>
            <person name="Calhoun S."/>
            <person name="Kuo A."/>
            <person name="Mondo S."/>
            <person name="Pangilinan J."/>
            <person name="Riley R."/>
            <person name="Labutti K."/>
            <person name="Andreopoulos B."/>
            <person name="Lipzen A."/>
            <person name="Chen C."/>
            <person name="Yanf M."/>
            <person name="Daum C."/>
            <person name="Ng V."/>
            <person name="Clum A."/>
            <person name="Steindorff A."/>
            <person name="Ohm R."/>
            <person name="Martin F."/>
            <person name="Silar P."/>
            <person name="Natvig D."/>
            <person name="Lalanne C."/>
            <person name="Gautier V."/>
            <person name="Ament-Velasquez S.L."/>
            <person name="Kruys A."/>
            <person name="Hutchinson M.I."/>
            <person name="Powell A.J."/>
            <person name="Barry K."/>
            <person name="Miller A.N."/>
            <person name="Grigoriev I.V."/>
            <person name="Debuchy R."/>
            <person name="Gladieux P."/>
            <person name="Thoren M.H."/>
            <person name="Johannesson H."/>
        </authorList>
    </citation>
    <scope>NUCLEOTIDE SEQUENCE</scope>
    <source>
        <strain evidence="2">CBS 118394</strain>
    </source>
</reference>